<comment type="caution">
    <text evidence="1">The sequence shown here is derived from an EMBL/GenBank/DDBJ whole genome shotgun (WGS) entry which is preliminary data.</text>
</comment>
<dbReference type="EMBL" id="BKCJ011648115">
    <property type="protein sequence ID" value="GFD45427.1"/>
    <property type="molecule type" value="Genomic_DNA"/>
</dbReference>
<protein>
    <submittedName>
        <fullName evidence="1">Uncharacterized protein</fullName>
    </submittedName>
</protein>
<feature type="non-terminal residue" evidence="1">
    <location>
        <position position="1"/>
    </location>
</feature>
<name>A0A699WDQ4_TANCI</name>
<evidence type="ECO:0000313" key="1">
    <source>
        <dbReference type="EMBL" id="GFD45427.1"/>
    </source>
</evidence>
<accession>A0A699WDQ4</accession>
<dbReference type="AlphaFoldDB" id="A0A699WDQ4"/>
<organism evidence="1">
    <name type="scientific">Tanacetum cinerariifolium</name>
    <name type="common">Dalmatian daisy</name>
    <name type="synonym">Chrysanthemum cinerariifolium</name>
    <dbReference type="NCBI Taxonomy" id="118510"/>
    <lineage>
        <taxon>Eukaryota</taxon>
        <taxon>Viridiplantae</taxon>
        <taxon>Streptophyta</taxon>
        <taxon>Embryophyta</taxon>
        <taxon>Tracheophyta</taxon>
        <taxon>Spermatophyta</taxon>
        <taxon>Magnoliopsida</taxon>
        <taxon>eudicotyledons</taxon>
        <taxon>Gunneridae</taxon>
        <taxon>Pentapetalae</taxon>
        <taxon>asterids</taxon>
        <taxon>campanulids</taxon>
        <taxon>Asterales</taxon>
        <taxon>Asteraceae</taxon>
        <taxon>Asteroideae</taxon>
        <taxon>Anthemideae</taxon>
        <taxon>Anthemidinae</taxon>
        <taxon>Tanacetum</taxon>
    </lineage>
</organism>
<gene>
    <name evidence="1" type="ORF">Tci_917396</name>
</gene>
<sequence length="42" mass="4146">LGADTTVVVGVGVGGIVEEAESPFFFLSLAFGFGAAFPVAQA</sequence>
<proteinExistence type="predicted"/>
<reference evidence="1" key="1">
    <citation type="journal article" date="2019" name="Sci. Rep.">
        <title>Draft genome of Tanacetum cinerariifolium, the natural source of mosquito coil.</title>
        <authorList>
            <person name="Yamashiro T."/>
            <person name="Shiraishi A."/>
            <person name="Satake H."/>
            <person name="Nakayama K."/>
        </authorList>
    </citation>
    <scope>NUCLEOTIDE SEQUENCE</scope>
</reference>